<keyword evidence="2" id="KW-0378">Hydrolase</keyword>
<evidence type="ECO:0000313" key="2">
    <source>
        <dbReference type="EMBL" id="RUO67613.1"/>
    </source>
</evidence>
<evidence type="ECO:0000313" key="3">
    <source>
        <dbReference type="Proteomes" id="UP000288361"/>
    </source>
</evidence>
<dbReference type="Pfam" id="PF09411">
    <property type="entry name" value="PagL"/>
    <property type="match status" value="1"/>
</dbReference>
<dbReference type="Proteomes" id="UP000288361">
    <property type="component" value="Unassembled WGS sequence"/>
</dbReference>
<evidence type="ECO:0000256" key="1">
    <source>
        <dbReference type="SAM" id="SignalP"/>
    </source>
</evidence>
<feature type="signal peptide" evidence="1">
    <location>
        <begin position="1"/>
        <end position="24"/>
    </location>
</feature>
<reference evidence="2 3" key="1">
    <citation type="journal article" date="2011" name="Front. Microbiol.">
        <title>Genomic signatures of strain selection and enhancement in Bacillus atrophaeus var. globigii, a historical biowarfare simulant.</title>
        <authorList>
            <person name="Gibbons H.S."/>
            <person name="Broomall S.M."/>
            <person name="McNew L.A."/>
            <person name="Daligault H."/>
            <person name="Chapman C."/>
            <person name="Bruce D."/>
            <person name="Karavis M."/>
            <person name="Krepps M."/>
            <person name="McGregor P.A."/>
            <person name="Hong C."/>
            <person name="Park K.H."/>
            <person name="Akmal A."/>
            <person name="Feldman A."/>
            <person name="Lin J.S."/>
            <person name="Chang W.E."/>
            <person name="Higgs B.W."/>
            <person name="Demirev P."/>
            <person name="Lindquist J."/>
            <person name="Liem A."/>
            <person name="Fochler E."/>
            <person name="Read T.D."/>
            <person name="Tapia R."/>
            <person name="Johnson S."/>
            <person name="Bishop-Lilly K.A."/>
            <person name="Detter C."/>
            <person name="Han C."/>
            <person name="Sozhamannan S."/>
            <person name="Rosenzweig C.N."/>
            <person name="Skowronski E.W."/>
        </authorList>
    </citation>
    <scope>NUCLEOTIDE SEQUENCE [LARGE SCALE GENOMIC DNA]</scope>
    <source>
        <strain evidence="2 3">TPS4-2</strain>
    </source>
</reference>
<dbReference type="InterPro" id="IPR018550">
    <property type="entry name" value="Lipid-A_deacylase-rel"/>
</dbReference>
<gene>
    <name evidence="2" type="ORF">CWI73_01770</name>
</gene>
<sequence length="177" mass="19940">MLRRLSLLSAVLLSSSLTPASALANEVSFTASYSTDQFRGARVAYRFTDIPIEMPGFLGSPKLYVDMGLNHWQDSNDTSDNITAFTISPVASWHIAGSERPLYLEAGIGGSYFDKTSLGNRKLSTKFQFEDRISLSWQFSKNSDARIDFGYTHYSNADIKRPNDGLDFYWLSWVHPF</sequence>
<dbReference type="AlphaFoldDB" id="A0A432YWA9"/>
<dbReference type="GO" id="GO:0016787">
    <property type="term" value="F:hydrolase activity"/>
    <property type="evidence" value="ECO:0007669"/>
    <property type="project" value="UniProtKB-KW"/>
</dbReference>
<organism evidence="2 3">
    <name type="scientific">Idiomarina piscisalsi</name>
    <dbReference type="NCBI Taxonomy" id="1096243"/>
    <lineage>
        <taxon>Bacteria</taxon>
        <taxon>Pseudomonadati</taxon>
        <taxon>Pseudomonadota</taxon>
        <taxon>Gammaproteobacteria</taxon>
        <taxon>Alteromonadales</taxon>
        <taxon>Idiomarinaceae</taxon>
        <taxon>Idiomarina</taxon>
    </lineage>
</organism>
<protein>
    <submittedName>
        <fullName evidence="2">Acyloxyacyl hydrolase</fullName>
    </submittedName>
</protein>
<comment type="caution">
    <text evidence="2">The sequence shown here is derived from an EMBL/GenBank/DDBJ whole genome shotgun (WGS) entry which is preliminary data.</text>
</comment>
<dbReference type="InterPro" id="IPR011250">
    <property type="entry name" value="OMP/PagP_B-barrel"/>
</dbReference>
<dbReference type="RefSeq" id="WP_126751273.1">
    <property type="nucleotide sequence ID" value="NZ_JBHUMT010000016.1"/>
</dbReference>
<dbReference type="SUPFAM" id="SSF56925">
    <property type="entry name" value="OMPA-like"/>
    <property type="match status" value="1"/>
</dbReference>
<dbReference type="EMBL" id="PIQA01000001">
    <property type="protein sequence ID" value="RUO67613.1"/>
    <property type="molecule type" value="Genomic_DNA"/>
</dbReference>
<accession>A0A432YWA9</accession>
<proteinExistence type="predicted"/>
<feature type="chain" id="PRO_5019323512" evidence="1">
    <location>
        <begin position="25"/>
        <end position="177"/>
    </location>
</feature>
<name>A0A432YWA9_9GAMM</name>
<keyword evidence="1" id="KW-0732">Signal</keyword>
<dbReference type="Gene3D" id="2.40.160.20">
    <property type="match status" value="1"/>
</dbReference>